<feature type="transmembrane region" description="Helical" evidence="8">
    <location>
        <begin position="331"/>
        <end position="353"/>
    </location>
</feature>
<evidence type="ECO:0000256" key="7">
    <source>
        <dbReference type="SAM" id="MobiDB-lite"/>
    </source>
</evidence>
<dbReference type="PRINTS" id="PR00171">
    <property type="entry name" value="SUGRTRNSPORT"/>
</dbReference>
<feature type="domain" description="Major facilitator superfamily (MFS) profile" evidence="9">
    <location>
        <begin position="1"/>
        <end position="384"/>
    </location>
</feature>
<name>A0AAV5QQE2_9ASCO</name>
<feature type="transmembrane region" description="Helical" evidence="8">
    <location>
        <begin position="291"/>
        <end position="319"/>
    </location>
</feature>
<evidence type="ECO:0000256" key="1">
    <source>
        <dbReference type="ARBA" id="ARBA00004141"/>
    </source>
</evidence>
<evidence type="ECO:0000256" key="4">
    <source>
        <dbReference type="ARBA" id="ARBA00022692"/>
    </source>
</evidence>
<feature type="compositionally biased region" description="Acidic residues" evidence="7">
    <location>
        <begin position="409"/>
        <end position="429"/>
    </location>
</feature>
<dbReference type="Proteomes" id="UP001360560">
    <property type="component" value="Unassembled WGS sequence"/>
</dbReference>
<dbReference type="InterPro" id="IPR020846">
    <property type="entry name" value="MFS_dom"/>
</dbReference>
<dbReference type="AlphaFoldDB" id="A0AAV5QQE2"/>
<dbReference type="Pfam" id="PF00083">
    <property type="entry name" value="Sugar_tr"/>
    <property type="match status" value="1"/>
</dbReference>
<evidence type="ECO:0000256" key="3">
    <source>
        <dbReference type="ARBA" id="ARBA00022448"/>
    </source>
</evidence>
<feature type="transmembrane region" description="Helical" evidence="8">
    <location>
        <begin position="52"/>
        <end position="74"/>
    </location>
</feature>
<feature type="transmembrane region" description="Helical" evidence="8">
    <location>
        <begin position="359"/>
        <end position="380"/>
    </location>
</feature>
<comment type="similarity">
    <text evidence="2">Belongs to the major facilitator superfamily. Sugar transporter (TC 2.A.1.1) family.</text>
</comment>
<accession>A0AAV5QQE2</accession>
<dbReference type="GO" id="GO:0016020">
    <property type="term" value="C:membrane"/>
    <property type="evidence" value="ECO:0007669"/>
    <property type="project" value="UniProtKB-SubCell"/>
</dbReference>
<feature type="region of interest" description="Disordered" evidence="7">
    <location>
        <begin position="404"/>
        <end position="445"/>
    </location>
</feature>
<dbReference type="PANTHER" id="PTHR48022">
    <property type="entry name" value="PLASTIDIC GLUCOSE TRANSPORTER 4"/>
    <property type="match status" value="1"/>
</dbReference>
<reference evidence="10 11" key="1">
    <citation type="journal article" date="2023" name="Elife">
        <title>Identification of key yeast species and microbe-microbe interactions impacting larval growth of Drosophila in the wild.</title>
        <authorList>
            <person name="Mure A."/>
            <person name="Sugiura Y."/>
            <person name="Maeda R."/>
            <person name="Honda K."/>
            <person name="Sakurai N."/>
            <person name="Takahashi Y."/>
            <person name="Watada M."/>
            <person name="Katoh T."/>
            <person name="Gotoh A."/>
            <person name="Gotoh Y."/>
            <person name="Taniguchi I."/>
            <person name="Nakamura K."/>
            <person name="Hayashi T."/>
            <person name="Katayama T."/>
            <person name="Uemura T."/>
            <person name="Hattori Y."/>
        </authorList>
    </citation>
    <scope>NUCLEOTIDE SEQUENCE [LARGE SCALE GENOMIC DNA]</scope>
    <source>
        <strain evidence="10 11">SC-9</strain>
    </source>
</reference>
<proteinExistence type="inferred from homology"/>
<keyword evidence="5 8" id="KW-1133">Transmembrane helix</keyword>
<evidence type="ECO:0000256" key="2">
    <source>
        <dbReference type="ARBA" id="ARBA00010992"/>
    </source>
</evidence>
<evidence type="ECO:0000313" key="11">
    <source>
        <dbReference type="Proteomes" id="UP001360560"/>
    </source>
</evidence>
<feature type="transmembrane region" description="Helical" evidence="8">
    <location>
        <begin position="12"/>
        <end position="40"/>
    </location>
</feature>
<evidence type="ECO:0000256" key="5">
    <source>
        <dbReference type="ARBA" id="ARBA00022989"/>
    </source>
</evidence>
<dbReference type="Gene3D" id="1.20.1250.20">
    <property type="entry name" value="MFS general substrate transporter like domains"/>
    <property type="match status" value="1"/>
</dbReference>
<dbReference type="InterPro" id="IPR003663">
    <property type="entry name" value="Sugar/inositol_transpt"/>
</dbReference>
<dbReference type="InterPro" id="IPR036259">
    <property type="entry name" value="MFS_trans_sf"/>
</dbReference>
<evidence type="ECO:0000256" key="6">
    <source>
        <dbReference type="ARBA" id="ARBA00023136"/>
    </source>
</evidence>
<dbReference type="EMBL" id="BTFZ01000011">
    <property type="protein sequence ID" value="GMM36750.1"/>
    <property type="molecule type" value="Genomic_DNA"/>
</dbReference>
<protein>
    <recommendedName>
        <fullName evidence="9">Major facilitator superfamily (MFS) profile domain-containing protein</fullName>
    </recommendedName>
</protein>
<keyword evidence="6 8" id="KW-0472">Membrane</keyword>
<keyword evidence="3" id="KW-0813">Transport</keyword>
<keyword evidence="4 8" id="KW-0812">Transmembrane</keyword>
<feature type="transmembrane region" description="Helical" evidence="8">
    <location>
        <begin position="184"/>
        <end position="208"/>
    </location>
</feature>
<evidence type="ECO:0000259" key="9">
    <source>
        <dbReference type="PROSITE" id="PS50850"/>
    </source>
</evidence>
<feature type="transmembrane region" description="Helical" evidence="8">
    <location>
        <begin position="220"/>
        <end position="242"/>
    </location>
</feature>
<dbReference type="SUPFAM" id="SSF103473">
    <property type="entry name" value="MFS general substrate transporter"/>
    <property type="match status" value="1"/>
</dbReference>
<feature type="transmembrane region" description="Helical" evidence="8">
    <location>
        <begin position="86"/>
        <end position="106"/>
    </location>
</feature>
<dbReference type="RefSeq" id="XP_064853746.1">
    <property type="nucleotide sequence ID" value="XM_064997674.1"/>
</dbReference>
<dbReference type="InterPro" id="IPR050360">
    <property type="entry name" value="MFS_Sugar_Transporters"/>
</dbReference>
<keyword evidence="11" id="KW-1185">Reference proteome</keyword>
<organism evidence="10 11">
    <name type="scientific">Saccharomycopsis crataegensis</name>
    <dbReference type="NCBI Taxonomy" id="43959"/>
    <lineage>
        <taxon>Eukaryota</taxon>
        <taxon>Fungi</taxon>
        <taxon>Dikarya</taxon>
        <taxon>Ascomycota</taxon>
        <taxon>Saccharomycotina</taxon>
        <taxon>Saccharomycetes</taxon>
        <taxon>Saccharomycopsidaceae</taxon>
        <taxon>Saccharomycopsis</taxon>
    </lineage>
</organism>
<dbReference type="GO" id="GO:0005351">
    <property type="term" value="F:carbohydrate:proton symporter activity"/>
    <property type="evidence" value="ECO:0007669"/>
    <property type="project" value="TreeGrafter"/>
</dbReference>
<dbReference type="InterPro" id="IPR005828">
    <property type="entry name" value="MFS_sugar_transport-like"/>
</dbReference>
<dbReference type="PANTHER" id="PTHR48022:SF7">
    <property type="entry name" value="MAJOR FACILITATOR SUPERFAMILY (MFS) PROFILE DOMAIN-CONTAINING PROTEIN-RELATED"/>
    <property type="match status" value="1"/>
</dbReference>
<dbReference type="PROSITE" id="PS50850">
    <property type="entry name" value="MFS"/>
    <property type="match status" value="1"/>
</dbReference>
<dbReference type="GeneID" id="90074725"/>
<evidence type="ECO:0000256" key="8">
    <source>
        <dbReference type="SAM" id="Phobius"/>
    </source>
</evidence>
<comment type="subcellular location">
    <subcellularLocation>
        <location evidence="1">Membrane</location>
        <topology evidence="1">Multi-pass membrane protein</topology>
    </subcellularLocation>
</comment>
<feature type="transmembrane region" description="Helical" evidence="8">
    <location>
        <begin position="249"/>
        <end position="271"/>
    </location>
</feature>
<gene>
    <name evidence="10" type="ORF">DASC09_040750</name>
</gene>
<sequence>MFWVVGSLVSVTVVNVLMICVGRAFKGVSVGIFAAHLPVYVSDVIPAHKKEAILSAVQWCLTWGICVMFLLGFACLKLGGTISFRVAWAIEAIPGLLVLFCAGWLPESPKWLITRKRWKEAHNILNNLQHREPITREGMHSNEDTNEIGGDVEKAIDAYQAAFKDGKNCDFSELFKAPLLNHTLTGLFVQVMVQLTAINVLMYFLVYICEMIGLQGNRKIVATSLQYVINIIFTIFPMVLLSKLRRKDVIVFGISTLGLCLVSISSVMGWFGHKITPMNGNTSIQWEIQGAPGSVVLALCYLFVAIFASTVACASWIYTEEIFPRRAKPKGSAICISTSWFVSTLLTFVGPLFLQYFKWATFMIFGVICIISSVIMIMIFPETYKKTDIEIENLYIPHSTIDGRFVVGGDDEEEEEEEEEGEEGEEEQEKEGKNNPGMRNEIFSSGKTQGRSYTLLSKGLMFGGTSGNSELCQVSPFLRKSGSGSIFGGPINIVDSLSSQISPFDAIEDCNSPFKTNVSGRIY</sequence>
<evidence type="ECO:0000313" key="10">
    <source>
        <dbReference type="EMBL" id="GMM36750.1"/>
    </source>
</evidence>
<comment type="caution">
    <text evidence="10">The sequence shown here is derived from an EMBL/GenBank/DDBJ whole genome shotgun (WGS) entry which is preliminary data.</text>
</comment>